<evidence type="ECO:0000256" key="1">
    <source>
        <dbReference type="ARBA" id="ARBA00023125"/>
    </source>
</evidence>
<evidence type="ECO:0000256" key="2">
    <source>
        <dbReference type="PROSITE-ProRule" id="PRU00335"/>
    </source>
</evidence>
<organism evidence="4 5">
    <name type="scientific">Agromyces tropicus</name>
    <dbReference type="NCBI Taxonomy" id="555371"/>
    <lineage>
        <taxon>Bacteria</taxon>
        <taxon>Bacillati</taxon>
        <taxon>Actinomycetota</taxon>
        <taxon>Actinomycetes</taxon>
        <taxon>Micrococcales</taxon>
        <taxon>Microbacteriaceae</taxon>
        <taxon>Agromyces</taxon>
    </lineage>
</organism>
<feature type="domain" description="HTH tetR-type" evidence="3">
    <location>
        <begin position="9"/>
        <end position="69"/>
    </location>
</feature>
<evidence type="ECO:0000313" key="4">
    <source>
        <dbReference type="EMBL" id="GAA2037601.1"/>
    </source>
</evidence>
<dbReference type="PANTHER" id="PTHR30055:SF235">
    <property type="entry name" value="TRANSCRIPTIONAL REGULATORY PROTEIN"/>
    <property type="match status" value="1"/>
</dbReference>
<proteinExistence type="predicted"/>
<dbReference type="InterPro" id="IPR041678">
    <property type="entry name" value="TetR_C_16"/>
</dbReference>
<dbReference type="PRINTS" id="PR00455">
    <property type="entry name" value="HTHTETR"/>
</dbReference>
<dbReference type="SUPFAM" id="SSF48498">
    <property type="entry name" value="Tetracyclin repressor-like, C-terminal domain"/>
    <property type="match status" value="1"/>
</dbReference>
<keyword evidence="1 2" id="KW-0238">DNA-binding</keyword>
<dbReference type="InterPro" id="IPR036271">
    <property type="entry name" value="Tet_transcr_reg_TetR-rel_C_sf"/>
</dbReference>
<evidence type="ECO:0000259" key="3">
    <source>
        <dbReference type="PROSITE" id="PS50977"/>
    </source>
</evidence>
<gene>
    <name evidence="4" type="ORF">GCM10009819_22820</name>
</gene>
<dbReference type="Gene3D" id="1.10.357.10">
    <property type="entry name" value="Tetracycline Repressor, domain 2"/>
    <property type="match status" value="1"/>
</dbReference>
<dbReference type="EMBL" id="BAAAPW010000003">
    <property type="protein sequence ID" value="GAA2037601.1"/>
    <property type="molecule type" value="Genomic_DNA"/>
</dbReference>
<dbReference type="PROSITE" id="PS50977">
    <property type="entry name" value="HTH_TETR_2"/>
    <property type="match status" value="1"/>
</dbReference>
<sequence length="206" mass="22764">MIGRRPGRSTTRDELVEAARHEFAERGVEGATTRRIAARAGVDPGMIRHHFGSKAGLWQAVLELPFDPFRLAAPVRHAPPEEVGRVLVSTMLDLWEGPLGVGFRAMLRSAVQDPGYADGIRQFLLSRAIMPVVRRVAPESRDGEPDPERLAQRASLAASQVIGLIMARYFLRLEPLASADHEWVVAHVAPTVQHYLTGPIVDDRNE</sequence>
<feature type="DNA-binding region" description="H-T-H motif" evidence="2">
    <location>
        <begin position="32"/>
        <end position="51"/>
    </location>
</feature>
<dbReference type="PANTHER" id="PTHR30055">
    <property type="entry name" value="HTH-TYPE TRANSCRIPTIONAL REGULATOR RUTR"/>
    <property type="match status" value="1"/>
</dbReference>
<comment type="caution">
    <text evidence="4">The sequence shown here is derived from an EMBL/GenBank/DDBJ whole genome shotgun (WGS) entry which is preliminary data.</text>
</comment>
<dbReference type="InterPro" id="IPR001647">
    <property type="entry name" value="HTH_TetR"/>
</dbReference>
<dbReference type="RefSeq" id="WP_344373549.1">
    <property type="nucleotide sequence ID" value="NZ_BAAAPW010000003.1"/>
</dbReference>
<evidence type="ECO:0000313" key="5">
    <source>
        <dbReference type="Proteomes" id="UP001501196"/>
    </source>
</evidence>
<name>A0ABP5G2J5_9MICO</name>
<dbReference type="InterPro" id="IPR050109">
    <property type="entry name" value="HTH-type_TetR-like_transc_reg"/>
</dbReference>
<protein>
    <submittedName>
        <fullName evidence="4">TetR family transcriptional regulator</fullName>
    </submittedName>
</protein>
<accession>A0ABP5G2J5</accession>
<dbReference type="SUPFAM" id="SSF46689">
    <property type="entry name" value="Homeodomain-like"/>
    <property type="match status" value="1"/>
</dbReference>
<dbReference type="Proteomes" id="UP001501196">
    <property type="component" value="Unassembled WGS sequence"/>
</dbReference>
<keyword evidence="5" id="KW-1185">Reference proteome</keyword>
<dbReference type="Pfam" id="PF17920">
    <property type="entry name" value="TetR_C_16"/>
    <property type="match status" value="1"/>
</dbReference>
<dbReference type="Pfam" id="PF00440">
    <property type="entry name" value="TetR_N"/>
    <property type="match status" value="1"/>
</dbReference>
<dbReference type="InterPro" id="IPR009057">
    <property type="entry name" value="Homeodomain-like_sf"/>
</dbReference>
<dbReference type="Gene3D" id="1.10.10.60">
    <property type="entry name" value="Homeodomain-like"/>
    <property type="match status" value="1"/>
</dbReference>
<reference evidence="5" key="1">
    <citation type="journal article" date="2019" name="Int. J. Syst. Evol. Microbiol.">
        <title>The Global Catalogue of Microorganisms (GCM) 10K type strain sequencing project: providing services to taxonomists for standard genome sequencing and annotation.</title>
        <authorList>
            <consortium name="The Broad Institute Genomics Platform"/>
            <consortium name="The Broad Institute Genome Sequencing Center for Infectious Disease"/>
            <person name="Wu L."/>
            <person name="Ma J."/>
        </authorList>
    </citation>
    <scope>NUCLEOTIDE SEQUENCE [LARGE SCALE GENOMIC DNA]</scope>
    <source>
        <strain evidence="5">JCM 15672</strain>
    </source>
</reference>